<proteinExistence type="predicted"/>
<dbReference type="Proteomes" id="UP000285146">
    <property type="component" value="Unassembled WGS sequence"/>
</dbReference>
<sequence>MVGLIANLSPHSFAERQRAKTSSLVYGALVSDDADEIEDERDVRDESEIIDSGEDAVDTELASDDRPRLMDELLPKQFGMLVIPGEGSRSALDCGVRRGVGSNPSAGGRRHVVCEGDGAGSMTAGML</sequence>
<keyword evidence="2" id="KW-1185">Reference proteome</keyword>
<organism evidence="1 2">
    <name type="scientific">Cytospora leucostoma</name>
    <dbReference type="NCBI Taxonomy" id="1230097"/>
    <lineage>
        <taxon>Eukaryota</taxon>
        <taxon>Fungi</taxon>
        <taxon>Dikarya</taxon>
        <taxon>Ascomycota</taxon>
        <taxon>Pezizomycotina</taxon>
        <taxon>Sordariomycetes</taxon>
        <taxon>Sordariomycetidae</taxon>
        <taxon>Diaporthales</taxon>
        <taxon>Cytosporaceae</taxon>
        <taxon>Cytospora</taxon>
    </lineage>
</organism>
<dbReference type="AlphaFoldDB" id="A0A423XJ28"/>
<protein>
    <submittedName>
        <fullName evidence="1">Uncharacterized protein</fullName>
    </submittedName>
</protein>
<evidence type="ECO:0000313" key="2">
    <source>
        <dbReference type="Proteomes" id="UP000285146"/>
    </source>
</evidence>
<dbReference type="InParanoid" id="A0A423XJ28"/>
<comment type="caution">
    <text evidence="1">The sequence shown here is derived from an EMBL/GenBank/DDBJ whole genome shotgun (WGS) entry which is preliminary data.</text>
</comment>
<dbReference type="EMBL" id="LKEB01000005">
    <property type="protein sequence ID" value="ROW16433.1"/>
    <property type="molecule type" value="Genomic_DNA"/>
</dbReference>
<accession>A0A423XJ28</accession>
<gene>
    <name evidence="1" type="ORF">VPNG_02847</name>
</gene>
<name>A0A423XJ28_9PEZI</name>
<evidence type="ECO:0000313" key="1">
    <source>
        <dbReference type="EMBL" id="ROW16433.1"/>
    </source>
</evidence>
<reference evidence="1 2" key="1">
    <citation type="submission" date="2015-09" db="EMBL/GenBank/DDBJ databases">
        <title>Host preference determinants of Valsa canker pathogens revealed by comparative genomics.</title>
        <authorList>
            <person name="Yin Z."/>
            <person name="Huang L."/>
        </authorList>
    </citation>
    <scope>NUCLEOTIDE SEQUENCE [LARGE SCALE GENOMIC DNA]</scope>
    <source>
        <strain evidence="1 2">SXYLt</strain>
    </source>
</reference>